<dbReference type="InterPro" id="IPR050882">
    <property type="entry name" value="Prepilin_peptidase/N-MTase"/>
</dbReference>
<dbReference type="Pfam" id="PF01478">
    <property type="entry name" value="Peptidase_A24"/>
    <property type="match status" value="1"/>
</dbReference>
<feature type="transmembrane region" description="Helical" evidence="2">
    <location>
        <begin position="137"/>
        <end position="157"/>
    </location>
</feature>
<keyword evidence="2" id="KW-0812">Transmembrane</keyword>
<keyword evidence="2" id="KW-1133">Transmembrane helix</keyword>
<dbReference type="RefSeq" id="WP_123918720.1">
    <property type="nucleotide sequence ID" value="NZ_RKRA01000001.1"/>
</dbReference>
<feature type="transmembrane region" description="Helical" evidence="2">
    <location>
        <begin position="60"/>
        <end position="79"/>
    </location>
</feature>
<reference evidence="4 5" key="1">
    <citation type="submission" date="2018-11" db="EMBL/GenBank/DDBJ databases">
        <title>Sequencing the genomes of 1000 actinobacteria strains.</title>
        <authorList>
            <person name="Klenk H.-P."/>
        </authorList>
    </citation>
    <scope>NUCLEOTIDE SEQUENCE [LARGE SCALE GENOMIC DNA]</scope>
    <source>
        <strain evidence="4 5">DSM 14418</strain>
    </source>
</reference>
<keyword evidence="2" id="KW-0472">Membrane</keyword>
<feature type="transmembrane region" description="Helical" evidence="2">
    <location>
        <begin position="35"/>
        <end position="53"/>
    </location>
</feature>
<feature type="domain" description="Prepilin type IV endopeptidase peptidase" evidence="3">
    <location>
        <begin position="14"/>
        <end position="122"/>
    </location>
</feature>
<evidence type="ECO:0000256" key="1">
    <source>
        <dbReference type="ARBA" id="ARBA00005801"/>
    </source>
</evidence>
<dbReference type="GO" id="GO:0004190">
    <property type="term" value="F:aspartic-type endopeptidase activity"/>
    <property type="evidence" value="ECO:0007669"/>
    <property type="project" value="InterPro"/>
</dbReference>
<dbReference type="PANTHER" id="PTHR30487:SF0">
    <property type="entry name" value="PREPILIN LEADER PEPTIDASE_N-METHYLTRANSFERASE-RELATED"/>
    <property type="match status" value="1"/>
</dbReference>
<protein>
    <submittedName>
        <fullName evidence="4">Type IV leader peptidase family protein</fullName>
    </submittedName>
</protein>
<dbReference type="InterPro" id="IPR000045">
    <property type="entry name" value="Prepilin_IV_endopep_pep"/>
</dbReference>
<dbReference type="Proteomes" id="UP000280726">
    <property type="component" value="Unassembled WGS sequence"/>
</dbReference>
<evidence type="ECO:0000313" key="4">
    <source>
        <dbReference type="EMBL" id="RPF28478.1"/>
    </source>
</evidence>
<dbReference type="PANTHER" id="PTHR30487">
    <property type="entry name" value="TYPE 4 PREPILIN-LIKE PROTEINS LEADER PEPTIDE-PROCESSING ENZYME"/>
    <property type="match status" value="1"/>
</dbReference>
<sequence>MSLPAAVLAAGAWLAAVSAALIVTDVRSHRLPDRLVGAAAAGVLALLTVAALTTGQWTDLARAVLAAGTVTAGSLLLALPRATGLGLGDVKLAGVLGLWLGWFGWLVVATGLLAAVVLGGAWTTARLLAGRARRDDAVPLGPWLVLGAALATVAHLAGPAPA</sequence>
<gene>
    <name evidence="4" type="ORF">EDD32_3005</name>
</gene>
<name>A0A3N4ZSI3_9MICO</name>
<organism evidence="4 5">
    <name type="scientific">Georgenia muralis</name>
    <dbReference type="NCBI Taxonomy" id="154117"/>
    <lineage>
        <taxon>Bacteria</taxon>
        <taxon>Bacillati</taxon>
        <taxon>Actinomycetota</taxon>
        <taxon>Actinomycetes</taxon>
        <taxon>Micrococcales</taxon>
        <taxon>Bogoriellaceae</taxon>
        <taxon>Georgenia</taxon>
    </lineage>
</organism>
<accession>A0A3N4ZSI3</accession>
<evidence type="ECO:0000259" key="3">
    <source>
        <dbReference type="Pfam" id="PF01478"/>
    </source>
</evidence>
<dbReference type="EMBL" id="RKRA01000001">
    <property type="protein sequence ID" value="RPF28478.1"/>
    <property type="molecule type" value="Genomic_DNA"/>
</dbReference>
<comment type="similarity">
    <text evidence="1">Belongs to the peptidase A24 family.</text>
</comment>
<dbReference type="AlphaFoldDB" id="A0A3N4ZSI3"/>
<proteinExistence type="inferred from homology"/>
<evidence type="ECO:0000313" key="5">
    <source>
        <dbReference type="Proteomes" id="UP000280726"/>
    </source>
</evidence>
<dbReference type="Gene3D" id="1.20.120.1220">
    <property type="match status" value="1"/>
</dbReference>
<dbReference type="GO" id="GO:0006465">
    <property type="term" value="P:signal peptide processing"/>
    <property type="evidence" value="ECO:0007669"/>
    <property type="project" value="TreeGrafter"/>
</dbReference>
<feature type="transmembrane region" description="Helical" evidence="2">
    <location>
        <begin position="99"/>
        <end position="125"/>
    </location>
</feature>
<evidence type="ECO:0000256" key="2">
    <source>
        <dbReference type="SAM" id="Phobius"/>
    </source>
</evidence>
<dbReference type="GO" id="GO:0005886">
    <property type="term" value="C:plasma membrane"/>
    <property type="evidence" value="ECO:0007669"/>
    <property type="project" value="TreeGrafter"/>
</dbReference>
<comment type="caution">
    <text evidence="4">The sequence shown here is derived from an EMBL/GenBank/DDBJ whole genome shotgun (WGS) entry which is preliminary data.</text>
</comment>
<keyword evidence="5" id="KW-1185">Reference proteome</keyword>